<keyword evidence="4" id="KW-1185">Reference proteome</keyword>
<dbReference type="SUPFAM" id="SSF49354">
    <property type="entry name" value="PapD-like"/>
    <property type="match status" value="1"/>
</dbReference>
<dbReference type="PANTHER" id="PTHR30251">
    <property type="entry name" value="PILUS ASSEMBLY CHAPERONE"/>
    <property type="match status" value="1"/>
</dbReference>
<dbReference type="Gene3D" id="2.60.40.10">
    <property type="entry name" value="Immunoglobulins"/>
    <property type="match status" value="1"/>
</dbReference>
<evidence type="ECO:0000259" key="2">
    <source>
        <dbReference type="Pfam" id="PF00345"/>
    </source>
</evidence>
<accession>A0A2T2XWL1</accession>
<comment type="caution">
    <text evidence="3">The sequence shown here is derived from an EMBL/GenBank/DDBJ whole genome shotgun (WGS) entry which is preliminary data.</text>
</comment>
<feature type="signal peptide" evidence="1">
    <location>
        <begin position="1"/>
        <end position="24"/>
    </location>
</feature>
<dbReference type="AlphaFoldDB" id="A0A2T2XWL1"/>
<dbReference type="InterPro" id="IPR016147">
    <property type="entry name" value="Pili_assmbl_chaperone_N"/>
</dbReference>
<dbReference type="InterPro" id="IPR050643">
    <property type="entry name" value="Periplasmic_pilus_chap"/>
</dbReference>
<dbReference type="InterPro" id="IPR008962">
    <property type="entry name" value="PapD-like_sf"/>
</dbReference>
<sequence length="251" mass="27352">MRRTALFALCWLAVVLLFARCAMGATLQVAPVMLNLSTAQRAGALYLTNTGSQPIHAQIRVYHWTQAQGKDVLTLTDDVVSSPAVTALLPGQQQLVRIVVLNPSERPQEQSFRLLVDELPGGHQTGTEQNGVHFLLRYSIPLFIAAGQPGSKNEADQLICSQQNADIWCKNRGTTHVRLSNVQALNERGQVAENLSGLAGYVLAGQQFKLPFKRGNRSLLSSLRAYLNEHTQASLLNLHPAAVATGNEAPR</sequence>
<dbReference type="GO" id="GO:0030288">
    <property type="term" value="C:outer membrane-bounded periplasmic space"/>
    <property type="evidence" value="ECO:0007669"/>
    <property type="project" value="InterPro"/>
</dbReference>
<feature type="chain" id="PRO_5015623715" evidence="1">
    <location>
        <begin position="25"/>
        <end position="251"/>
    </location>
</feature>
<organism evidence="3 4">
    <name type="scientific">Kluyvera genomosp. 2</name>
    <dbReference type="NCBI Taxonomy" id="2774054"/>
    <lineage>
        <taxon>Bacteria</taxon>
        <taxon>Pseudomonadati</taxon>
        <taxon>Pseudomonadota</taxon>
        <taxon>Gammaproteobacteria</taxon>
        <taxon>Enterobacterales</taxon>
        <taxon>Enterobacteriaceae</taxon>
        <taxon>Kluyvera</taxon>
    </lineage>
</organism>
<dbReference type="Proteomes" id="UP000240892">
    <property type="component" value="Unassembled WGS sequence"/>
</dbReference>
<protein>
    <submittedName>
        <fullName evidence="3">Molecular chaperone</fullName>
    </submittedName>
</protein>
<dbReference type="Pfam" id="PF00345">
    <property type="entry name" value="PapD_N"/>
    <property type="match status" value="1"/>
</dbReference>
<dbReference type="RefSeq" id="WP_106930418.1">
    <property type="nucleotide sequence ID" value="NZ_CABMMU010000026.1"/>
</dbReference>
<proteinExistence type="predicted"/>
<dbReference type="GO" id="GO:0071555">
    <property type="term" value="P:cell wall organization"/>
    <property type="evidence" value="ECO:0007669"/>
    <property type="project" value="InterPro"/>
</dbReference>
<name>A0A2T2XWL1_9ENTR</name>
<evidence type="ECO:0000256" key="1">
    <source>
        <dbReference type="SAM" id="SignalP"/>
    </source>
</evidence>
<dbReference type="PANTHER" id="PTHR30251:SF4">
    <property type="entry name" value="SLR1668 PROTEIN"/>
    <property type="match status" value="1"/>
</dbReference>
<reference evidence="3 4" key="1">
    <citation type="submission" date="2018-03" db="EMBL/GenBank/DDBJ databases">
        <title>First report of an OXA-48+CTX-M-M-producing Kluyvera ascorbata clone recovered from patients admitted in a University Hospital in Madrid, Spain.</title>
        <authorList>
            <person name="Hernandez-Garcia M."/>
            <person name="Leon-Sampedro R."/>
            <person name="Perez-Viso B."/>
            <person name="Morosini M.I."/>
            <person name="Lopez-Fresnena N."/>
            <person name="Coque T.M."/>
            <person name="Bonten M."/>
            <person name="Malhotra-Kumar S."/>
            <person name="Ruiz-Garbajosa P."/>
            <person name="Canton R."/>
        </authorList>
    </citation>
    <scope>NUCLEOTIDE SEQUENCE [LARGE SCALE GENOMIC DNA]</scope>
    <source>
        <strain evidence="3 4">KA2</strain>
    </source>
</reference>
<gene>
    <name evidence="3" type="ORF">C8256_21955</name>
</gene>
<evidence type="ECO:0000313" key="3">
    <source>
        <dbReference type="EMBL" id="PSR44637.1"/>
    </source>
</evidence>
<dbReference type="InterPro" id="IPR013783">
    <property type="entry name" value="Ig-like_fold"/>
</dbReference>
<dbReference type="EMBL" id="PYHO01000026">
    <property type="protein sequence ID" value="PSR44637.1"/>
    <property type="molecule type" value="Genomic_DNA"/>
</dbReference>
<keyword evidence="1" id="KW-0732">Signal</keyword>
<evidence type="ECO:0000313" key="4">
    <source>
        <dbReference type="Proteomes" id="UP000240892"/>
    </source>
</evidence>
<feature type="domain" description="Pili assembly chaperone N-terminal" evidence="2">
    <location>
        <begin position="27"/>
        <end position="144"/>
    </location>
</feature>